<dbReference type="RefSeq" id="XP_018955970.2">
    <property type="nucleotide sequence ID" value="XM_019100425.2"/>
</dbReference>
<feature type="transmembrane region" description="Helical" evidence="9">
    <location>
        <begin position="124"/>
        <end position="144"/>
    </location>
</feature>
<evidence type="ECO:0000256" key="1">
    <source>
        <dbReference type="ARBA" id="ARBA00004651"/>
    </source>
</evidence>
<dbReference type="PANTHER" id="PTHR24249:SF381">
    <property type="entry name" value="TRACE AMINE ASSOCIATED RECEPTOR 19P-RELATED"/>
    <property type="match status" value="1"/>
</dbReference>
<dbReference type="PROSITE" id="PS50262">
    <property type="entry name" value="G_PROTEIN_RECEP_F1_2"/>
    <property type="match status" value="1"/>
</dbReference>
<dbReference type="PANTHER" id="PTHR24249">
    <property type="entry name" value="HISTAMINE RECEPTOR-RELATED G-PROTEIN COUPLED RECEPTOR"/>
    <property type="match status" value="1"/>
</dbReference>
<evidence type="ECO:0000256" key="7">
    <source>
        <dbReference type="ARBA" id="ARBA00023170"/>
    </source>
</evidence>
<evidence type="ECO:0000256" key="2">
    <source>
        <dbReference type="ARBA" id="ARBA00022475"/>
    </source>
</evidence>
<evidence type="ECO:0000256" key="5">
    <source>
        <dbReference type="ARBA" id="ARBA00023040"/>
    </source>
</evidence>
<keyword evidence="5" id="KW-0297">G-protein coupled receptor</keyword>
<reference evidence="11" key="1">
    <citation type="submission" date="2025-08" db="UniProtKB">
        <authorList>
            <consortium name="RefSeq"/>
        </authorList>
    </citation>
    <scope>IDENTIFICATION</scope>
    <source>
        <tissue evidence="11">Muscle</tissue>
    </source>
</reference>
<dbReference type="SUPFAM" id="SSF81321">
    <property type="entry name" value="Family A G protein-coupled receptor-like"/>
    <property type="match status" value="1"/>
</dbReference>
<comment type="subcellular location">
    <subcellularLocation>
        <location evidence="1">Cell membrane</location>
        <topology evidence="1">Multi-pass membrane protein</topology>
    </subcellularLocation>
</comment>
<dbReference type="InterPro" id="IPR000276">
    <property type="entry name" value="GPCR_Rhodpsn"/>
</dbReference>
<dbReference type="AlphaFoldDB" id="A0A9Q9VAB9"/>
<dbReference type="InterPro" id="IPR050569">
    <property type="entry name" value="TAAR"/>
</dbReference>
<dbReference type="GeneID" id="109085938"/>
<feature type="transmembrane region" description="Helical" evidence="9">
    <location>
        <begin position="216"/>
        <end position="236"/>
    </location>
</feature>
<dbReference type="CDD" id="cd15055">
    <property type="entry name" value="7tmA_TAARs"/>
    <property type="match status" value="1"/>
</dbReference>
<dbReference type="InterPro" id="IPR017452">
    <property type="entry name" value="GPCR_Rhodpsn_7TM"/>
</dbReference>
<dbReference type="PROSITE" id="PS00237">
    <property type="entry name" value="G_PROTEIN_RECEP_F1_1"/>
    <property type="match status" value="1"/>
</dbReference>
<keyword evidence="7" id="KW-0675">Receptor</keyword>
<feature type="transmembrane region" description="Helical" evidence="9">
    <location>
        <begin position="51"/>
        <end position="74"/>
    </location>
</feature>
<feature type="transmembrane region" description="Helical" evidence="9">
    <location>
        <begin position="86"/>
        <end position="104"/>
    </location>
</feature>
<keyword evidence="8" id="KW-0807">Transducer</keyword>
<evidence type="ECO:0000259" key="10">
    <source>
        <dbReference type="PROSITE" id="PS50262"/>
    </source>
</evidence>
<evidence type="ECO:0000256" key="8">
    <source>
        <dbReference type="ARBA" id="ARBA00023224"/>
    </source>
</evidence>
<organism evidence="11">
    <name type="scientific">Cyprinus carpio</name>
    <name type="common">Common carp</name>
    <dbReference type="NCBI Taxonomy" id="7962"/>
    <lineage>
        <taxon>Eukaryota</taxon>
        <taxon>Metazoa</taxon>
        <taxon>Chordata</taxon>
        <taxon>Craniata</taxon>
        <taxon>Vertebrata</taxon>
        <taxon>Euteleostomi</taxon>
        <taxon>Actinopterygii</taxon>
        <taxon>Neopterygii</taxon>
        <taxon>Teleostei</taxon>
        <taxon>Ostariophysi</taxon>
        <taxon>Cypriniformes</taxon>
        <taxon>Cyprinidae</taxon>
        <taxon>Cyprininae</taxon>
        <taxon>Cyprinus</taxon>
    </lineage>
</organism>
<evidence type="ECO:0000256" key="4">
    <source>
        <dbReference type="ARBA" id="ARBA00022989"/>
    </source>
</evidence>
<dbReference type="FunFam" id="1.20.1070.10:FF:000279">
    <property type="entry name" value="Trace amine-associated receptor 16f"/>
    <property type="match status" value="1"/>
</dbReference>
<dbReference type="KEGG" id="ccar:109085938"/>
<gene>
    <name evidence="11" type="primary">LOC109085938</name>
</gene>
<keyword evidence="4 9" id="KW-1133">Transmembrane helix</keyword>
<dbReference type="GO" id="GO:0001594">
    <property type="term" value="F:trace-amine receptor activity"/>
    <property type="evidence" value="ECO:0007669"/>
    <property type="project" value="TreeGrafter"/>
</dbReference>
<dbReference type="Proteomes" id="UP001155660">
    <property type="component" value="Chromosome A10"/>
</dbReference>
<evidence type="ECO:0000256" key="9">
    <source>
        <dbReference type="SAM" id="Phobius"/>
    </source>
</evidence>
<keyword evidence="2" id="KW-1003">Cell membrane</keyword>
<name>A0A9Q9VAB9_CYPCA</name>
<dbReference type="GO" id="GO:0005886">
    <property type="term" value="C:plasma membrane"/>
    <property type="evidence" value="ECO:0007669"/>
    <property type="project" value="UniProtKB-SubCell"/>
</dbReference>
<keyword evidence="6 9" id="KW-0472">Membrane</keyword>
<protein>
    <submittedName>
        <fullName evidence="11">Trace amine-associated receptor 13c-like</fullName>
    </submittedName>
</protein>
<dbReference type="OrthoDB" id="10042731at2759"/>
<proteinExistence type="predicted"/>
<dbReference type="Pfam" id="PF00001">
    <property type="entry name" value="7tm_1"/>
    <property type="match status" value="1"/>
</dbReference>
<feature type="transmembrane region" description="Helical" evidence="9">
    <location>
        <begin position="268"/>
        <end position="286"/>
    </location>
</feature>
<keyword evidence="3 9" id="KW-0812">Transmembrane</keyword>
<evidence type="ECO:0000256" key="3">
    <source>
        <dbReference type="ARBA" id="ARBA00022692"/>
    </source>
</evidence>
<feature type="transmembrane region" description="Helical" evidence="9">
    <location>
        <begin position="301"/>
        <end position="321"/>
    </location>
</feature>
<feature type="domain" description="G-protein coupled receptors family 1 profile" evidence="10">
    <location>
        <begin position="66"/>
        <end position="317"/>
    </location>
</feature>
<accession>A0A9Q9VAB9</accession>
<evidence type="ECO:0000313" key="11">
    <source>
        <dbReference type="RefSeq" id="XP_018955970.2"/>
    </source>
</evidence>
<feature type="transmembrane region" description="Helical" evidence="9">
    <location>
        <begin position="165"/>
        <end position="185"/>
    </location>
</feature>
<sequence length="331" mass="37414">MKGQDGEQNKLLTGGDSHMAYDTKDHETHYCFPAINSSCIKRKRSRHESNIMYMFFSLLSAWTVFLNLLVIISISHFKKLHTPTNLIILSLAVADMLFGLVMPIEASRLIEICWYFGDTFCGLSLIITGLLISVSLSNLVLIAVDRYVAVCHPLLYPQKITTTKTLISICLSWVFSTTYSTAFVINNGYFDISRKSDMCYGECTIMNDFAWRVTDLIVSFIFPCILIISLYLRIFYVVHQQVKVINTLMKDGKCVNEGSVRRKSESKAALTLGIIVTVYLLCWIPYNICSLSAVSSTTINVLTWVLYINSGLNPMVYALFYPGLKRQLNSS</sequence>
<evidence type="ECO:0000256" key="6">
    <source>
        <dbReference type="ARBA" id="ARBA00023136"/>
    </source>
</evidence>